<keyword evidence="1" id="KW-0732">Signal</keyword>
<sequence>MRPIFRSTLRAAMLATAFAGVSAPALACNTEPYLGTLCVFAFDWCPMGYLPADGRTLAIREYQGLFGLVGFRYGGDNATVFGIPDLRGRVAVGTGTGPGLTAPVALAQKFGQQTLLLNASQTPLPPHSHGSAFTPTSGSQTINVPTSAGGAGVSVNTTAVTSASATTPTVANGSTVYLTNAGTFVGSSNSMKGLYTSTAPASGNTATIPAKGNPAFSFDVTSVTGGSVAVASASAPASQPISTQPPSIGMTACIAVQGLYPNRP</sequence>
<gene>
    <name evidence="3" type="ORF">HNR00_004748</name>
</gene>
<accession>A0A840ZSH2</accession>
<evidence type="ECO:0000256" key="1">
    <source>
        <dbReference type="SAM" id="SignalP"/>
    </source>
</evidence>
<protein>
    <submittedName>
        <fullName evidence="3">Microcystin-dependent protein</fullName>
    </submittedName>
</protein>
<dbReference type="AlphaFoldDB" id="A0A840ZSH2"/>
<feature type="signal peptide" evidence="1">
    <location>
        <begin position="1"/>
        <end position="27"/>
    </location>
</feature>
<dbReference type="Proteomes" id="UP000583454">
    <property type="component" value="Unassembled WGS sequence"/>
</dbReference>
<dbReference type="EMBL" id="JACHOP010000032">
    <property type="protein sequence ID" value="MBB5760008.1"/>
    <property type="molecule type" value="Genomic_DNA"/>
</dbReference>
<feature type="chain" id="PRO_5032348693" evidence="1">
    <location>
        <begin position="28"/>
        <end position="264"/>
    </location>
</feature>
<proteinExistence type="predicted"/>
<dbReference type="SUPFAM" id="SSF88874">
    <property type="entry name" value="Receptor-binding domain of short tail fibre protein gp12"/>
    <property type="match status" value="1"/>
</dbReference>
<comment type="caution">
    <text evidence="3">The sequence shown here is derived from an EMBL/GenBank/DDBJ whole genome shotgun (WGS) entry which is preliminary data.</text>
</comment>
<dbReference type="InterPro" id="IPR011083">
    <property type="entry name" value="Phage_tail_collar_dom"/>
</dbReference>
<name>A0A840ZSH2_9HYPH</name>
<evidence type="ECO:0000259" key="2">
    <source>
        <dbReference type="Pfam" id="PF07484"/>
    </source>
</evidence>
<feature type="domain" description="Phage tail collar" evidence="2">
    <location>
        <begin position="35"/>
        <end position="90"/>
    </location>
</feature>
<evidence type="ECO:0000313" key="3">
    <source>
        <dbReference type="EMBL" id="MBB5760008.1"/>
    </source>
</evidence>
<organism evidence="3 4">
    <name type="scientific">Methylorubrum rhodinum</name>
    <dbReference type="NCBI Taxonomy" id="29428"/>
    <lineage>
        <taxon>Bacteria</taxon>
        <taxon>Pseudomonadati</taxon>
        <taxon>Pseudomonadota</taxon>
        <taxon>Alphaproteobacteria</taxon>
        <taxon>Hyphomicrobiales</taxon>
        <taxon>Methylobacteriaceae</taxon>
        <taxon>Methylorubrum</taxon>
    </lineage>
</organism>
<evidence type="ECO:0000313" key="4">
    <source>
        <dbReference type="Proteomes" id="UP000583454"/>
    </source>
</evidence>
<dbReference type="RefSeq" id="WP_183573579.1">
    <property type="nucleotide sequence ID" value="NZ_JACHOP010000032.1"/>
</dbReference>
<keyword evidence="4" id="KW-1185">Reference proteome</keyword>
<dbReference type="InterPro" id="IPR037053">
    <property type="entry name" value="Phage_tail_collar_dom_sf"/>
</dbReference>
<reference evidence="3 4" key="1">
    <citation type="submission" date="2020-08" db="EMBL/GenBank/DDBJ databases">
        <title>Genomic Encyclopedia of Type Strains, Phase IV (KMG-IV): sequencing the most valuable type-strain genomes for metagenomic binning, comparative biology and taxonomic classification.</title>
        <authorList>
            <person name="Goeker M."/>
        </authorList>
    </citation>
    <scope>NUCLEOTIDE SEQUENCE [LARGE SCALE GENOMIC DNA]</scope>
    <source>
        <strain evidence="3 4">DSM 2163</strain>
    </source>
</reference>
<dbReference type="Pfam" id="PF07484">
    <property type="entry name" value="Collar"/>
    <property type="match status" value="1"/>
</dbReference>
<dbReference type="Gene3D" id="3.90.1340.10">
    <property type="entry name" value="Phage tail collar domain"/>
    <property type="match status" value="1"/>
</dbReference>